<evidence type="ECO:0000256" key="1">
    <source>
        <dbReference type="SAM" id="MobiDB-lite"/>
    </source>
</evidence>
<organism evidence="3 4">
    <name type="scientific">Cytospora chrysosperma</name>
    <name type="common">Cytospora canker fungus</name>
    <name type="synonym">Sphaeria chrysosperma</name>
    <dbReference type="NCBI Taxonomy" id="252740"/>
    <lineage>
        <taxon>Eukaryota</taxon>
        <taxon>Fungi</taxon>
        <taxon>Dikarya</taxon>
        <taxon>Ascomycota</taxon>
        <taxon>Pezizomycotina</taxon>
        <taxon>Sordariomycetes</taxon>
        <taxon>Sordariomycetidae</taxon>
        <taxon>Diaporthales</taxon>
        <taxon>Cytosporaceae</taxon>
        <taxon>Cytospora</taxon>
    </lineage>
</organism>
<sequence>MTDPTTSPVEEEQDLPSLAMVSTSQAQQSQKMTPALKMPEDILTTEGDKVPSDVDNCQEETPQGTEATFPRFMDLPPEIRTMIWERYPTSTTRHTVVLLCFCTQTWPQLSHRKNLSRSTASSAQGPRFAGEDGAALCLRVQG</sequence>
<feature type="compositionally biased region" description="Polar residues" evidence="1">
    <location>
        <begin position="20"/>
        <end position="32"/>
    </location>
</feature>
<evidence type="ECO:0000259" key="2">
    <source>
        <dbReference type="Pfam" id="PF20150"/>
    </source>
</evidence>
<name>A0A423VGZ3_CYTCH</name>
<evidence type="ECO:0000313" key="3">
    <source>
        <dbReference type="EMBL" id="ROV90173.1"/>
    </source>
</evidence>
<keyword evidence="4" id="KW-1185">Reference proteome</keyword>
<reference evidence="3 4" key="1">
    <citation type="submission" date="2015-09" db="EMBL/GenBank/DDBJ databases">
        <title>Host preference determinants of Valsa canker pathogens revealed by comparative genomics.</title>
        <authorList>
            <person name="Yin Z."/>
            <person name="Huang L."/>
        </authorList>
    </citation>
    <scope>NUCLEOTIDE SEQUENCE [LARGE SCALE GENOMIC DNA]</scope>
    <source>
        <strain evidence="3 4">YSFL</strain>
    </source>
</reference>
<proteinExistence type="predicted"/>
<dbReference type="InterPro" id="IPR045518">
    <property type="entry name" value="2EXR"/>
</dbReference>
<dbReference type="Pfam" id="PF20150">
    <property type="entry name" value="2EXR"/>
    <property type="match status" value="1"/>
</dbReference>
<comment type="caution">
    <text evidence="3">The sequence shown here is derived from an EMBL/GenBank/DDBJ whole genome shotgun (WGS) entry which is preliminary data.</text>
</comment>
<feature type="domain" description="2EXR" evidence="2">
    <location>
        <begin position="69"/>
        <end position="102"/>
    </location>
</feature>
<dbReference type="EMBL" id="LJZO01000052">
    <property type="protein sequence ID" value="ROV90173.1"/>
    <property type="molecule type" value="Genomic_DNA"/>
</dbReference>
<accession>A0A423VGZ3</accession>
<dbReference type="OrthoDB" id="5314997at2759"/>
<feature type="region of interest" description="Disordered" evidence="1">
    <location>
        <begin position="1"/>
        <end position="35"/>
    </location>
</feature>
<protein>
    <recommendedName>
        <fullName evidence="2">2EXR domain-containing protein</fullName>
    </recommendedName>
</protein>
<feature type="region of interest" description="Disordered" evidence="1">
    <location>
        <begin position="47"/>
        <end position="70"/>
    </location>
</feature>
<dbReference type="Proteomes" id="UP000284375">
    <property type="component" value="Unassembled WGS sequence"/>
</dbReference>
<evidence type="ECO:0000313" key="4">
    <source>
        <dbReference type="Proteomes" id="UP000284375"/>
    </source>
</evidence>
<gene>
    <name evidence="3" type="ORF">VSDG_08813</name>
</gene>
<dbReference type="AlphaFoldDB" id="A0A423VGZ3"/>